<sequence length="251" mass="28368">MFPSSVSAPFLHLLPLRSQAHQNPPWPLKTDREVPIDCFEEPSVLFRGKDGKPGCVKSTCAHRACPLDLGSVNEGRVQCPYHGELSMLHGKWYFIYGHQSVKFDRKNENALVSGRVTGIDPTEQIMTRCIRIFKLLENNDHVSCVLCRAKFILGFSLFMGLSVPQHFNNYVVTTGKGPVHSRSTWLLACFWIGVSVTTTKMLEKMVEDIGGESLSTLKEMLDMQNSIHFLMVFLSIFHLFNGLYFVKIVLS</sequence>
<protein>
    <submittedName>
        <fullName evidence="1">Uncharacterized protein</fullName>
    </submittedName>
</protein>
<reference evidence="2" key="1">
    <citation type="journal article" date="2022" name="Mol. Ecol. Resour.">
        <title>The genomes of chicory, endive, great burdock and yacon provide insights into Asteraceae palaeo-polyploidization history and plant inulin production.</title>
        <authorList>
            <person name="Fan W."/>
            <person name="Wang S."/>
            <person name="Wang H."/>
            <person name="Wang A."/>
            <person name="Jiang F."/>
            <person name="Liu H."/>
            <person name="Zhao H."/>
            <person name="Xu D."/>
            <person name="Zhang Y."/>
        </authorList>
    </citation>
    <scope>NUCLEOTIDE SEQUENCE [LARGE SCALE GENOMIC DNA]</scope>
    <source>
        <strain evidence="2">cv. Yunnan</strain>
    </source>
</reference>
<dbReference type="Proteomes" id="UP001056120">
    <property type="component" value="Linkage Group LG27"/>
</dbReference>
<gene>
    <name evidence="1" type="ORF">L1987_80861</name>
</gene>
<proteinExistence type="predicted"/>
<comment type="caution">
    <text evidence="1">The sequence shown here is derived from an EMBL/GenBank/DDBJ whole genome shotgun (WGS) entry which is preliminary data.</text>
</comment>
<keyword evidence="2" id="KW-1185">Reference proteome</keyword>
<accession>A0ACB8YPX7</accession>
<evidence type="ECO:0000313" key="2">
    <source>
        <dbReference type="Proteomes" id="UP001056120"/>
    </source>
</evidence>
<dbReference type="EMBL" id="CM042044">
    <property type="protein sequence ID" value="KAI3687168.1"/>
    <property type="molecule type" value="Genomic_DNA"/>
</dbReference>
<evidence type="ECO:0000313" key="1">
    <source>
        <dbReference type="EMBL" id="KAI3687168.1"/>
    </source>
</evidence>
<organism evidence="1 2">
    <name type="scientific">Smallanthus sonchifolius</name>
    <dbReference type="NCBI Taxonomy" id="185202"/>
    <lineage>
        <taxon>Eukaryota</taxon>
        <taxon>Viridiplantae</taxon>
        <taxon>Streptophyta</taxon>
        <taxon>Embryophyta</taxon>
        <taxon>Tracheophyta</taxon>
        <taxon>Spermatophyta</taxon>
        <taxon>Magnoliopsida</taxon>
        <taxon>eudicotyledons</taxon>
        <taxon>Gunneridae</taxon>
        <taxon>Pentapetalae</taxon>
        <taxon>asterids</taxon>
        <taxon>campanulids</taxon>
        <taxon>Asterales</taxon>
        <taxon>Asteraceae</taxon>
        <taxon>Asteroideae</taxon>
        <taxon>Heliantheae alliance</taxon>
        <taxon>Millerieae</taxon>
        <taxon>Smallanthus</taxon>
    </lineage>
</organism>
<name>A0ACB8YPX7_9ASTR</name>
<reference evidence="1 2" key="2">
    <citation type="journal article" date="2022" name="Mol. Ecol. Resour.">
        <title>The genomes of chicory, endive, great burdock and yacon provide insights into Asteraceae paleo-polyploidization history and plant inulin production.</title>
        <authorList>
            <person name="Fan W."/>
            <person name="Wang S."/>
            <person name="Wang H."/>
            <person name="Wang A."/>
            <person name="Jiang F."/>
            <person name="Liu H."/>
            <person name="Zhao H."/>
            <person name="Xu D."/>
            <person name="Zhang Y."/>
        </authorList>
    </citation>
    <scope>NUCLEOTIDE SEQUENCE [LARGE SCALE GENOMIC DNA]</scope>
    <source>
        <strain evidence="2">cv. Yunnan</strain>
        <tissue evidence="1">Leaves</tissue>
    </source>
</reference>